<protein>
    <submittedName>
        <fullName evidence="3">Heavy metal transporter</fullName>
    </submittedName>
    <submittedName>
        <fullName evidence="2">Heavy-metal-associated domain-containing protein</fullName>
    </submittedName>
</protein>
<evidence type="ECO:0000313" key="2">
    <source>
        <dbReference type="EMBL" id="MBN8197135.1"/>
    </source>
</evidence>
<evidence type="ECO:0000313" key="3">
    <source>
        <dbReference type="EMBL" id="PKR51059.1"/>
    </source>
</evidence>
<name>A0A8I1M869_9PROT</name>
<dbReference type="Pfam" id="PF00403">
    <property type="entry name" value="HMA"/>
    <property type="match status" value="1"/>
</dbReference>
<organism evidence="2 5">
    <name type="scientific">Thalassospira povalilytica</name>
    <dbReference type="NCBI Taxonomy" id="732237"/>
    <lineage>
        <taxon>Bacteria</taxon>
        <taxon>Pseudomonadati</taxon>
        <taxon>Pseudomonadota</taxon>
        <taxon>Alphaproteobacteria</taxon>
        <taxon>Rhodospirillales</taxon>
        <taxon>Thalassospiraceae</taxon>
        <taxon>Thalassospira</taxon>
    </lineage>
</organism>
<dbReference type="Gene3D" id="3.30.70.100">
    <property type="match status" value="1"/>
</dbReference>
<dbReference type="InterPro" id="IPR006121">
    <property type="entry name" value="HMA_dom"/>
</dbReference>
<sequence length="66" mass="6511">MVKLKVEKMSCGHCANAVTAAATKVSGVESAEVDLESGEIAVSGTADVNALIAAITDAGYPASVTS</sequence>
<dbReference type="EMBL" id="PGTS01000002">
    <property type="protein sequence ID" value="PKR51059.1"/>
    <property type="molecule type" value="Genomic_DNA"/>
</dbReference>
<reference evidence="3 4" key="1">
    <citation type="submission" date="2017-11" db="EMBL/GenBank/DDBJ databases">
        <title>Biodiversity and function of Thalassospira species in the particle-attached aromatic-hydrocarbon-degrading consortia from the surface seawater of the China South Sea.</title>
        <authorList>
            <person name="Dong C."/>
            <person name="Liu R."/>
            <person name="Shao Z."/>
        </authorList>
    </citation>
    <scope>NUCLEOTIDE SEQUENCE [LARGE SCALE GENOMIC DNA]</scope>
    <source>
        <strain evidence="3 4">139Z-12</strain>
    </source>
</reference>
<dbReference type="Proteomes" id="UP000233365">
    <property type="component" value="Unassembled WGS sequence"/>
</dbReference>
<dbReference type="InterPro" id="IPR036163">
    <property type="entry name" value="HMA_dom_sf"/>
</dbReference>
<accession>A0A8I1M869</accession>
<evidence type="ECO:0000259" key="1">
    <source>
        <dbReference type="PROSITE" id="PS50846"/>
    </source>
</evidence>
<feature type="domain" description="HMA" evidence="1">
    <location>
        <begin position="1"/>
        <end position="63"/>
    </location>
</feature>
<reference evidence="2" key="2">
    <citation type="submission" date="2020-12" db="EMBL/GenBank/DDBJ databases">
        <title>Oil enriched cultivation method for isolating marine PHA-producing bacteria.</title>
        <authorList>
            <person name="Zheng W."/>
            <person name="Yu S."/>
            <person name="Huang Y."/>
        </authorList>
    </citation>
    <scope>NUCLEOTIDE SEQUENCE</scope>
    <source>
        <strain evidence="2">SY-2-3</strain>
    </source>
</reference>
<dbReference type="AlphaFoldDB" id="A0A8I1M869"/>
<evidence type="ECO:0000313" key="4">
    <source>
        <dbReference type="Proteomes" id="UP000233365"/>
    </source>
</evidence>
<dbReference type="CDD" id="cd00371">
    <property type="entry name" value="HMA"/>
    <property type="match status" value="1"/>
</dbReference>
<keyword evidence="4" id="KW-1185">Reference proteome</keyword>
<proteinExistence type="predicted"/>
<evidence type="ECO:0000313" key="5">
    <source>
        <dbReference type="Proteomes" id="UP000664405"/>
    </source>
</evidence>
<dbReference type="RefSeq" id="WP_101246120.1">
    <property type="nucleotide sequence ID" value="NZ_JAEKJW010000002.1"/>
</dbReference>
<dbReference type="Proteomes" id="UP000664405">
    <property type="component" value="Unassembled WGS sequence"/>
</dbReference>
<dbReference type="GO" id="GO:0046872">
    <property type="term" value="F:metal ion binding"/>
    <property type="evidence" value="ECO:0007669"/>
    <property type="project" value="InterPro"/>
</dbReference>
<dbReference type="PROSITE" id="PS50846">
    <property type="entry name" value="HMA_2"/>
    <property type="match status" value="1"/>
</dbReference>
<gene>
    <name evidence="3" type="ORF">CU041_05870</name>
    <name evidence="2" type="ORF">JF547_11750</name>
</gene>
<dbReference type="SUPFAM" id="SSF55008">
    <property type="entry name" value="HMA, heavy metal-associated domain"/>
    <property type="match status" value="1"/>
</dbReference>
<comment type="caution">
    <text evidence="2">The sequence shown here is derived from an EMBL/GenBank/DDBJ whole genome shotgun (WGS) entry which is preliminary data.</text>
</comment>
<dbReference type="EMBL" id="JAEKJW010000002">
    <property type="protein sequence ID" value="MBN8197135.1"/>
    <property type="molecule type" value="Genomic_DNA"/>
</dbReference>